<feature type="compositionally biased region" description="Low complexity" evidence="1">
    <location>
        <begin position="416"/>
        <end position="430"/>
    </location>
</feature>
<feature type="region of interest" description="Disordered" evidence="1">
    <location>
        <begin position="157"/>
        <end position="336"/>
    </location>
</feature>
<comment type="caution">
    <text evidence="2">The sequence shown here is derived from an EMBL/GenBank/DDBJ whole genome shotgun (WGS) entry which is preliminary data.</text>
</comment>
<feature type="region of interest" description="Disordered" evidence="1">
    <location>
        <begin position="1"/>
        <end position="48"/>
    </location>
</feature>
<sequence length="479" mass="52852">MAAATSAPQGDSATPPKSDEINRRLKAKLKGTKASQPSPDSVTSKPRLRLAQPLTDRFKRGLTKRTARLIKKREEIDRALLREAQRDLRSLSAKDWLPRELLLRNSEALARRERSHIRFLGKELKEREHFYQSDLSTQRANDLDLIRIELWKSKRHLGPDLDTDERPPHTIAQADNDDTSFSGFDSEGDDGDRSPTQSAPESCSDASPFTDNHLLDDNSRMGDKRDPLNLDGAFDDHARAKSKKRRLDDDSARLKLEKGQGKKVKKEQAGKNGQETAATKSERQSDKQSASALSTQVEEAYSTGTSAAIDSMSQFKKPKHVEASNEGDSSVSANRAASNSLLKNGVGGSGGGGVVVPTIQPWYKIHAKAMMEHDFNDFVRERPRRTKAPARKYLVSGALLSLPRDVVSGALPTPPTSSSSCSSSSSSTVKKSNKTTERPDLIQRTGQLGKRQKPRAGLRQTTSRVDSGHRTYSPYSKKS</sequence>
<dbReference type="Proteomes" id="UP000803844">
    <property type="component" value="Unassembled WGS sequence"/>
</dbReference>
<organism evidence="2 3">
    <name type="scientific">Cryphonectria parasitica (strain ATCC 38755 / EP155)</name>
    <dbReference type="NCBI Taxonomy" id="660469"/>
    <lineage>
        <taxon>Eukaryota</taxon>
        <taxon>Fungi</taxon>
        <taxon>Dikarya</taxon>
        <taxon>Ascomycota</taxon>
        <taxon>Pezizomycotina</taxon>
        <taxon>Sordariomycetes</taxon>
        <taxon>Sordariomycetidae</taxon>
        <taxon>Diaporthales</taxon>
        <taxon>Cryphonectriaceae</taxon>
        <taxon>Cryphonectria-Endothia species complex</taxon>
        <taxon>Cryphonectria</taxon>
    </lineage>
</organism>
<dbReference type="RefSeq" id="XP_040780200.1">
    <property type="nucleotide sequence ID" value="XM_040925894.1"/>
</dbReference>
<feature type="compositionally biased region" description="Polar residues" evidence="1">
    <location>
        <begin position="33"/>
        <end position="44"/>
    </location>
</feature>
<dbReference type="GeneID" id="63843023"/>
<dbReference type="AlphaFoldDB" id="A0A9P4Y942"/>
<evidence type="ECO:0000313" key="3">
    <source>
        <dbReference type="Proteomes" id="UP000803844"/>
    </source>
</evidence>
<feature type="compositionally biased region" description="Basic and acidic residues" evidence="1">
    <location>
        <begin position="246"/>
        <end position="260"/>
    </location>
</feature>
<feature type="region of interest" description="Disordered" evidence="1">
    <location>
        <begin position="410"/>
        <end position="479"/>
    </location>
</feature>
<accession>A0A9P4Y942</accession>
<feature type="compositionally biased region" description="Basic and acidic residues" evidence="1">
    <location>
        <begin position="213"/>
        <end position="239"/>
    </location>
</feature>
<evidence type="ECO:0000256" key="1">
    <source>
        <dbReference type="SAM" id="MobiDB-lite"/>
    </source>
</evidence>
<feature type="compositionally biased region" description="Polar residues" evidence="1">
    <location>
        <begin position="1"/>
        <end position="12"/>
    </location>
</feature>
<proteinExistence type="predicted"/>
<dbReference type="OrthoDB" id="5235253at2759"/>
<feature type="compositionally biased region" description="Polar residues" evidence="1">
    <location>
        <begin position="287"/>
        <end position="314"/>
    </location>
</feature>
<dbReference type="EMBL" id="MU032345">
    <property type="protein sequence ID" value="KAF3769239.1"/>
    <property type="molecule type" value="Genomic_DNA"/>
</dbReference>
<evidence type="ECO:0000313" key="2">
    <source>
        <dbReference type="EMBL" id="KAF3769239.1"/>
    </source>
</evidence>
<name>A0A9P4Y942_CRYP1</name>
<keyword evidence="3" id="KW-1185">Reference proteome</keyword>
<protein>
    <submittedName>
        <fullName evidence="2">Uncharacterized protein</fullName>
    </submittedName>
</protein>
<reference evidence="2" key="1">
    <citation type="journal article" date="2020" name="Phytopathology">
        <title>Genome sequence of the chestnut blight fungus Cryphonectria parasitica EP155: A fundamental resource for an archetypical invasive plant pathogen.</title>
        <authorList>
            <person name="Crouch J.A."/>
            <person name="Dawe A."/>
            <person name="Aerts A."/>
            <person name="Barry K."/>
            <person name="Churchill A.C.L."/>
            <person name="Grimwood J."/>
            <person name="Hillman B."/>
            <person name="Milgroom M.G."/>
            <person name="Pangilinan J."/>
            <person name="Smith M."/>
            <person name="Salamov A."/>
            <person name="Schmutz J."/>
            <person name="Yadav J."/>
            <person name="Grigoriev I.V."/>
            <person name="Nuss D."/>
        </authorList>
    </citation>
    <scope>NUCLEOTIDE SEQUENCE</scope>
    <source>
        <strain evidence="2">EP155</strain>
    </source>
</reference>
<feature type="compositionally biased region" description="Polar residues" evidence="1">
    <location>
        <begin position="194"/>
        <end position="210"/>
    </location>
</feature>
<gene>
    <name evidence="2" type="ORF">M406DRAFT_75730</name>
</gene>